<protein>
    <submittedName>
        <fullName evidence="7">AT-rich interactive domain-containing protein 1B-like</fullName>
    </submittedName>
</protein>
<feature type="compositionally biased region" description="Basic and acidic residues" evidence="4">
    <location>
        <begin position="528"/>
        <end position="541"/>
    </location>
</feature>
<feature type="region of interest" description="Disordered" evidence="4">
    <location>
        <begin position="708"/>
        <end position="777"/>
    </location>
</feature>
<feature type="compositionally biased region" description="Polar residues" evidence="4">
    <location>
        <begin position="42"/>
        <end position="51"/>
    </location>
</feature>
<dbReference type="GO" id="GO:0016514">
    <property type="term" value="C:SWI/SNF complex"/>
    <property type="evidence" value="ECO:0007669"/>
    <property type="project" value="InterPro"/>
</dbReference>
<feature type="compositionally biased region" description="Polar residues" evidence="4">
    <location>
        <begin position="752"/>
        <end position="777"/>
    </location>
</feature>
<gene>
    <name evidence="7" type="primary">LOC115823319</name>
</gene>
<evidence type="ECO:0000256" key="2">
    <source>
        <dbReference type="ARBA" id="ARBA00022553"/>
    </source>
</evidence>
<dbReference type="GO" id="GO:0045893">
    <property type="term" value="P:positive regulation of DNA-templated transcription"/>
    <property type="evidence" value="ECO:0007669"/>
    <property type="project" value="TreeGrafter"/>
</dbReference>
<evidence type="ECO:0000313" key="7">
    <source>
        <dbReference type="RefSeq" id="XP_030643227.1"/>
    </source>
</evidence>
<dbReference type="GO" id="GO:0071565">
    <property type="term" value="C:nBAF complex"/>
    <property type="evidence" value="ECO:0007669"/>
    <property type="project" value="TreeGrafter"/>
</dbReference>
<feature type="compositionally biased region" description="Polar residues" evidence="4">
    <location>
        <begin position="331"/>
        <end position="356"/>
    </location>
</feature>
<feature type="region of interest" description="Disordered" evidence="4">
    <location>
        <begin position="42"/>
        <end position="91"/>
    </location>
</feature>
<sequence>MEPVPHSPDGYHGNHYGHHTSYRQGYRSVSYGTIASHQDSSVLGQNMNSAPSHGKPTLLSSVNNAGGYQRGPTQKQHPSGATPTLNQLLTSPSPLMRNYGSGCQEFNSSAAHPQTMGLSKDLSSRQRSVVHGWGGQRNHLRTSPGNSGQGVNGHQGLGGGVVSFGSVDFMATKRSQVYGSGNNPYSQQSVPYPSQLYGSRTSPRYPMKTQGRGQLGMDGMPYFQQQAAPPFCHQGMGRYCKPDQPPYLSQSSQKLMAPTQPLYTESKTPSLQAPEESYGNKNHSTRSAEKANPEEMGLIQQDHTLSVPDQHGSSDEMPTDTEAGIHSMVNLSGSTTSQGEQGNPGQSSLSPHTSPQLSGVPTGPSPSPVGSPLGTNQSRSGPISPSNIPGFTLNVQKSQTHCGPQQSGSSASPNPPLGGQMRHGIDSYQQGSFTFSCGPQVDQCGPKGNCTKAPSYESIPSTNYSGPGPGSNNGQGINAISTMHGQEPEQSVPMRGNASFGNRHLSGMAPSSPRAVGMTEDGMMAAESKQKADNKEEEPPKIKSATQDSSQCMSPPPSSLSSSSGSLSPHHTDDSDGMDSPAWPKIPSSPKSGAGMLTDVKISHLYEMGVEPGRRVWVDRFLSFMKDRGTAVPHLPTIGKKPLDIYKLYMAVRELGGLATVNKNKKWHELCCTLSVGTANSSASSLKRHYIQYLFAYECKVERGAEALSDSSPMAEKKMEHNIHPPSPVSPQDLHNPQATVSTSMAEMPSDSPHTSTVSSQSQMNPLSDNRSNSISIQDPFSEISQPAFQKHNFITAGGPRQSGLNMDPVMRIQFDNKDPFAGMKKGVRESYMTGGMQDRYSRGTSGRNMPGLSQHSQYPYGPGHDRRHEGYSQQYPAMPYVVHPAGMYSQHQDTALMQGYKRPLDGIYSPPGKRHEGEAYNFHYGSQQLDMYGQCSVSYLGSDRQPVQGLYPYGQDLIQTTCQGLQQQPQHHRMMSRGPLPPVNVAEGLQHNLWPPRTDMSYTYPIRCGQGFPNPGIGHRDDLEDMRAIQDSQWPGHHWQSSFVPSSSSAMIIQQPLSSNQSPNHLSCVPSSAALQSPFEAPILPNKFSCMSSIKMPKKGNSIPGTEGTGSSGQMRPNSCRDLNYPVGSVEATQPLLKPQHKITSKDTGTPEAWRVMMSLKSGLLAESTWALDTINILLYDDSTVASFNLSQLPGFLEIIVEYFRRCLIEIFGIMEEYEVGSAGQKTLFEPSNDLKVEDCPPTESPGSREEVHKDEVMVKKEQEVKEIEAEQTVEEISQTTRGQSCVMSEPRPKQASKYDKLPVMIVSKDDFIEDVLDDFDHVQEFSSGLLHWKAGGGDTTTHIQTHFGNRGEAPIQQVRLVTAKVKEEKIKKSVLTPLGKLLCTCSKTLLEKNKSSSSLSDASYLSHQSQQQIGLLEDEPCSFDKSPLSTVTDWQDGLARRCLCISNIIRSLSFIPGNDSEMSHHPGLVLILGRLLLLHHEHPKRRRNMPICEREDVAQDEQSLACSKDEWRWDCLAKLRENTLVTLANIAGQLDLSVYPESICLPILDGLLHWMVCPSAEAQDPFPSAAPCSLLSPRGLVLESLCKLSVQDNNVDLILATPPLSRQENLFTTLVQYVGHRKQQVYREMAVATLSNLARGESTAARGIAMQRDSIGNLIGFLEDAIAMTQYHHNPHSMLHMGHSPIVPPSRNMMCHCATALLALAKVPENHPGFILYENRLLDIAMSSALNSGISAIICDVLFQISKS</sequence>
<dbReference type="GO" id="GO:0003677">
    <property type="term" value="F:DNA binding"/>
    <property type="evidence" value="ECO:0007669"/>
    <property type="project" value="InterPro"/>
</dbReference>
<dbReference type="InterPro" id="IPR033388">
    <property type="entry name" value="BAF250_C"/>
</dbReference>
<dbReference type="InParanoid" id="A0A6J2WHK4"/>
<keyword evidence="6" id="KW-1185">Reference proteome</keyword>
<dbReference type="GO" id="GO:0035060">
    <property type="term" value="C:brahma complex"/>
    <property type="evidence" value="ECO:0007669"/>
    <property type="project" value="InterPro"/>
</dbReference>
<feature type="region of interest" description="Disordered" evidence="4">
    <location>
        <begin position="461"/>
        <end position="480"/>
    </location>
</feature>
<dbReference type="GO" id="GO:0031491">
    <property type="term" value="F:nucleosome binding"/>
    <property type="evidence" value="ECO:0007669"/>
    <property type="project" value="TreeGrafter"/>
</dbReference>
<feature type="region of interest" description="Disordered" evidence="4">
    <location>
        <begin position="331"/>
        <end position="425"/>
    </location>
</feature>
<dbReference type="Proteomes" id="UP000504632">
    <property type="component" value="Chromosome 10"/>
</dbReference>
<proteinExistence type="predicted"/>
<accession>A0A6J2WHK4</accession>
<dbReference type="InterPro" id="IPR021906">
    <property type="entry name" value="BAF250/Osa"/>
</dbReference>
<evidence type="ECO:0000256" key="1">
    <source>
        <dbReference type="ARBA" id="ARBA00004123"/>
    </source>
</evidence>
<feature type="compositionally biased region" description="Polar residues" evidence="4">
    <location>
        <begin position="1276"/>
        <end position="1288"/>
    </location>
</feature>
<dbReference type="InterPro" id="IPR001606">
    <property type="entry name" value="ARID_dom"/>
</dbReference>
<keyword evidence="3" id="KW-0539">Nucleus</keyword>
<feature type="compositionally biased region" description="Polar residues" evidence="4">
    <location>
        <begin position="376"/>
        <end position="412"/>
    </location>
</feature>
<evidence type="ECO:0000259" key="5">
    <source>
        <dbReference type="PROSITE" id="PS51011"/>
    </source>
</evidence>
<dbReference type="SUPFAM" id="SSF46774">
    <property type="entry name" value="ARID-like"/>
    <property type="match status" value="1"/>
</dbReference>
<dbReference type="GO" id="GO:0005654">
    <property type="term" value="C:nucleoplasm"/>
    <property type="evidence" value="ECO:0007669"/>
    <property type="project" value="TreeGrafter"/>
</dbReference>
<evidence type="ECO:0000256" key="4">
    <source>
        <dbReference type="SAM" id="MobiDB-lite"/>
    </source>
</evidence>
<dbReference type="PANTHER" id="PTHR12656:SF11">
    <property type="entry name" value="AT-RICH INTERACTIVE DOMAIN-CONTAINING PROTEIN 1B"/>
    <property type="match status" value="1"/>
</dbReference>
<keyword evidence="2" id="KW-0597">Phosphoprotein</keyword>
<dbReference type="SMART" id="SM01014">
    <property type="entry name" value="ARID"/>
    <property type="match status" value="1"/>
</dbReference>
<dbReference type="GO" id="GO:0006338">
    <property type="term" value="P:chromatin remodeling"/>
    <property type="evidence" value="ECO:0007669"/>
    <property type="project" value="InterPro"/>
</dbReference>
<feature type="compositionally biased region" description="Polar residues" evidence="4">
    <location>
        <begin position="261"/>
        <end position="271"/>
    </location>
</feature>
<dbReference type="Pfam" id="PF01388">
    <property type="entry name" value="ARID"/>
    <property type="match status" value="1"/>
</dbReference>
<feature type="domain" description="ARID" evidence="5">
    <location>
        <begin position="611"/>
        <end position="702"/>
    </location>
</feature>
<dbReference type="OrthoDB" id="8709537at2759"/>
<evidence type="ECO:0000256" key="3">
    <source>
        <dbReference type="ARBA" id="ARBA00023242"/>
    </source>
</evidence>
<reference evidence="7" key="1">
    <citation type="submission" date="2025-08" db="UniProtKB">
        <authorList>
            <consortium name="RefSeq"/>
        </authorList>
    </citation>
    <scope>IDENTIFICATION</scope>
</reference>
<dbReference type="SMART" id="SM00501">
    <property type="entry name" value="BRIGHT"/>
    <property type="match status" value="1"/>
</dbReference>
<feature type="compositionally biased region" description="Polar residues" evidence="4">
    <location>
        <begin position="733"/>
        <end position="745"/>
    </location>
</feature>
<dbReference type="RefSeq" id="XP_030643227.1">
    <property type="nucleotide sequence ID" value="XM_030787367.1"/>
</dbReference>
<dbReference type="GO" id="GO:0006357">
    <property type="term" value="P:regulation of transcription by RNA polymerase II"/>
    <property type="evidence" value="ECO:0007669"/>
    <property type="project" value="TreeGrafter"/>
</dbReference>
<dbReference type="Gene3D" id="1.10.150.60">
    <property type="entry name" value="ARID DNA-binding domain"/>
    <property type="match status" value="1"/>
</dbReference>
<evidence type="ECO:0000313" key="6">
    <source>
        <dbReference type="Proteomes" id="UP000504632"/>
    </source>
</evidence>
<dbReference type="InterPro" id="IPR036431">
    <property type="entry name" value="ARID_dom_sf"/>
</dbReference>
<dbReference type="GeneID" id="115823319"/>
<feature type="region of interest" description="Disordered" evidence="4">
    <location>
        <begin position="243"/>
        <end position="292"/>
    </location>
</feature>
<dbReference type="PANTHER" id="PTHR12656">
    <property type="entry name" value="BRG-1 ASSOCIATED FACTOR 250 BAF250"/>
    <property type="match status" value="1"/>
</dbReference>
<feature type="compositionally biased region" description="Low complexity" evidence="4">
    <location>
        <begin position="549"/>
        <end position="569"/>
    </location>
</feature>
<organism evidence="6 7">
    <name type="scientific">Chanos chanos</name>
    <name type="common">Milkfish</name>
    <name type="synonym">Mugil chanos</name>
    <dbReference type="NCBI Taxonomy" id="29144"/>
    <lineage>
        <taxon>Eukaryota</taxon>
        <taxon>Metazoa</taxon>
        <taxon>Chordata</taxon>
        <taxon>Craniata</taxon>
        <taxon>Vertebrata</taxon>
        <taxon>Euteleostomi</taxon>
        <taxon>Actinopterygii</taxon>
        <taxon>Neopterygii</taxon>
        <taxon>Teleostei</taxon>
        <taxon>Ostariophysi</taxon>
        <taxon>Gonorynchiformes</taxon>
        <taxon>Chanidae</taxon>
        <taxon>Chanos</taxon>
    </lineage>
</organism>
<dbReference type="PROSITE" id="PS51011">
    <property type="entry name" value="ARID"/>
    <property type="match status" value="1"/>
</dbReference>
<name>A0A6J2WHK4_CHACN</name>
<comment type="subcellular location">
    <subcellularLocation>
        <location evidence="1">Nucleus</location>
    </subcellularLocation>
</comment>
<feature type="region of interest" description="Disordered" evidence="4">
    <location>
        <begin position="1234"/>
        <end position="1256"/>
    </location>
</feature>
<dbReference type="Pfam" id="PF12031">
    <property type="entry name" value="BAF250_C"/>
    <property type="match status" value="1"/>
</dbReference>
<feature type="region of interest" description="Disordered" evidence="4">
    <location>
        <begin position="1271"/>
        <end position="1294"/>
    </location>
</feature>
<feature type="compositionally biased region" description="Polar residues" evidence="4">
    <location>
        <begin position="58"/>
        <end position="91"/>
    </location>
</feature>
<feature type="region of interest" description="Disordered" evidence="4">
    <location>
        <begin position="1"/>
        <end position="21"/>
    </location>
</feature>
<feature type="region of interest" description="Disordered" evidence="4">
    <location>
        <begin position="485"/>
        <end position="595"/>
    </location>
</feature>
<feature type="region of interest" description="Disordered" evidence="4">
    <location>
        <begin position="135"/>
        <end position="157"/>
    </location>
</feature>
<feature type="compositionally biased region" description="Gly residues" evidence="4">
    <location>
        <begin position="147"/>
        <end position="157"/>
    </location>
</feature>